<organism evidence="6 7">
    <name type="scientific">Nonomuraea bangladeshensis</name>
    <dbReference type="NCBI Taxonomy" id="404385"/>
    <lineage>
        <taxon>Bacteria</taxon>
        <taxon>Bacillati</taxon>
        <taxon>Actinomycetota</taxon>
        <taxon>Actinomycetes</taxon>
        <taxon>Streptosporangiales</taxon>
        <taxon>Streptosporangiaceae</taxon>
        <taxon>Nonomuraea</taxon>
    </lineage>
</organism>
<feature type="domain" description="HTH tetR-type" evidence="5">
    <location>
        <begin position="9"/>
        <end position="68"/>
    </location>
</feature>
<dbReference type="PANTHER" id="PTHR30055:SF234">
    <property type="entry name" value="HTH-TYPE TRANSCRIPTIONAL REGULATOR BETI"/>
    <property type="match status" value="1"/>
</dbReference>
<name>A0ABV3GYJ8_9ACTN</name>
<keyword evidence="1" id="KW-0805">Transcription regulation</keyword>
<dbReference type="Gene3D" id="1.10.357.10">
    <property type="entry name" value="Tetracycline Repressor, domain 2"/>
    <property type="match status" value="1"/>
</dbReference>
<feature type="DNA-binding region" description="H-T-H motif" evidence="4">
    <location>
        <begin position="31"/>
        <end position="50"/>
    </location>
</feature>
<dbReference type="RefSeq" id="WP_344214526.1">
    <property type="nucleotide sequence ID" value="NZ_BAAAMV010000010.1"/>
</dbReference>
<sequence>MAQLRADARRNRERILAAAEEVFAERGASASTEEVAARAGVAIGTVFRHFPTKDDLLAAIFKALLARLVSEAGELAGGGDPKTALFAFFTRVVEAAAARRTVAELLTGGGAGLRLGGALRALDEPLGTLLRRAQEAGAVREDVRLEEVTALLAAASQAALLSGWTPELQDRTLEIIFRGCRP</sequence>
<comment type="caution">
    <text evidence="6">The sequence shown here is derived from an EMBL/GenBank/DDBJ whole genome shotgun (WGS) entry which is preliminary data.</text>
</comment>
<dbReference type="SUPFAM" id="SSF46689">
    <property type="entry name" value="Homeodomain-like"/>
    <property type="match status" value="1"/>
</dbReference>
<evidence type="ECO:0000256" key="3">
    <source>
        <dbReference type="ARBA" id="ARBA00023163"/>
    </source>
</evidence>
<keyword evidence="2 4" id="KW-0238">DNA-binding</keyword>
<dbReference type="PRINTS" id="PR00455">
    <property type="entry name" value="HTHTETR"/>
</dbReference>
<dbReference type="InterPro" id="IPR009057">
    <property type="entry name" value="Homeodomain-like_sf"/>
</dbReference>
<dbReference type="InterPro" id="IPR001647">
    <property type="entry name" value="HTH_TetR"/>
</dbReference>
<dbReference type="Pfam" id="PF00440">
    <property type="entry name" value="TetR_N"/>
    <property type="match status" value="1"/>
</dbReference>
<dbReference type="Pfam" id="PF21597">
    <property type="entry name" value="TetR_C_43"/>
    <property type="match status" value="1"/>
</dbReference>
<evidence type="ECO:0000313" key="7">
    <source>
        <dbReference type="Proteomes" id="UP001552427"/>
    </source>
</evidence>
<dbReference type="EMBL" id="JBFARM010000002">
    <property type="protein sequence ID" value="MEV4285337.1"/>
    <property type="molecule type" value="Genomic_DNA"/>
</dbReference>
<gene>
    <name evidence="6" type="ORF">AB0K40_07500</name>
</gene>
<evidence type="ECO:0000259" key="5">
    <source>
        <dbReference type="PROSITE" id="PS50977"/>
    </source>
</evidence>
<keyword evidence="3" id="KW-0804">Transcription</keyword>
<dbReference type="PANTHER" id="PTHR30055">
    <property type="entry name" value="HTH-TYPE TRANSCRIPTIONAL REGULATOR RUTR"/>
    <property type="match status" value="1"/>
</dbReference>
<dbReference type="SUPFAM" id="SSF48498">
    <property type="entry name" value="Tetracyclin repressor-like, C-terminal domain"/>
    <property type="match status" value="1"/>
</dbReference>
<reference evidence="6 7" key="1">
    <citation type="submission" date="2024-06" db="EMBL/GenBank/DDBJ databases">
        <title>The Natural Products Discovery Center: Release of the First 8490 Sequenced Strains for Exploring Actinobacteria Biosynthetic Diversity.</title>
        <authorList>
            <person name="Kalkreuter E."/>
            <person name="Kautsar S.A."/>
            <person name="Yang D."/>
            <person name="Bader C.D."/>
            <person name="Teijaro C.N."/>
            <person name="Fluegel L."/>
            <person name="Davis C.M."/>
            <person name="Simpson J.R."/>
            <person name="Lauterbach L."/>
            <person name="Steele A.D."/>
            <person name="Gui C."/>
            <person name="Meng S."/>
            <person name="Li G."/>
            <person name="Viehrig K."/>
            <person name="Ye F."/>
            <person name="Su P."/>
            <person name="Kiefer A.F."/>
            <person name="Nichols A."/>
            <person name="Cepeda A.J."/>
            <person name="Yan W."/>
            <person name="Fan B."/>
            <person name="Jiang Y."/>
            <person name="Adhikari A."/>
            <person name="Zheng C.-J."/>
            <person name="Schuster L."/>
            <person name="Cowan T.M."/>
            <person name="Smanski M.J."/>
            <person name="Chevrette M.G."/>
            <person name="De Carvalho L.P.S."/>
            <person name="Shen B."/>
        </authorList>
    </citation>
    <scope>NUCLEOTIDE SEQUENCE [LARGE SCALE GENOMIC DNA]</scope>
    <source>
        <strain evidence="6 7">NPDC049574</strain>
    </source>
</reference>
<protein>
    <submittedName>
        <fullName evidence="6">Helix-turn-helix domain-containing protein</fullName>
    </submittedName>
</protein>
<dbReference type="InterPro" id="IPR050109">
    <property type="entry name" value="HTH-type_TetR-like_transc_reg"/>
</dbReference>
<evidence type="ECO:0000313" key="6">
    <source>
        <dbReference type="EMBL" id="MEV4285337.1"/>
    </source>
</evidence>
<proteinExistence type="predicted"/>
<dbReference type="Proteomes" id="UP001552427">
    <property type="component" value="Unassembled WGS sequence"/>
</dbReference>
<evidence type="ECO:0000256" key="1">
    <source>
        <dbReference type="ARBA" id="ARBA00023015"/>
    </source>
</evidence>
<keyword evidence="7" id="KW-1185">Reference proteome</keyword>
<dbReference type="InterPro" id="IPR036271">
    <property type="entry name" value="Tet_transcr_reg_TetR-rel_C_sf"/>
</dbReference>
<evidence type="ECO:0000256" key="2">
    <source>
        <dbReference type="ARBA" id="ARBA00023125"/>
    </source>
</evidence>
<dbReference type="PROSITE" id="PS50977">
    <property type="entry name" value="HTH_TETR_2"/>
    <property type="match status" value="1"/>
</dbReference>
<dbReference type="InterPro" id="IPR049445">
    <property type="entry name" value="TetR_SbtR-like_C"/>
</dbReference>
<evidence type="ECO:0000256" key="4">
    <source>
        <dbReference type="PROSITE-ProRule" id="PRU00335"/>
    </source>
</evidence>
<accession>A0ABV3GYJ8</accession>